<name>A0A1F7WZD6_9BACT</name>
<protein>
    <recommendedName>
        <fullName evidence="4">Lipoprotein</fullName>
    </recommendedName>
</protein>
<dbReference type="EMBL" id="MGFQ01000057">
    <property type="protein sequence ID" value="OGM08107.1"/>
    <property type="molecule type" value="Genomic_DNA"/>
</dbReference>
<evidence type="ECO:0000313" key="3">
    <source>
        <dbReference type="Proteomes" id="UP000176939"/>
    </source>
</evidence>
<accession>A0A1F7WZD6</accession>
<dbReference type="Proteomes" id="UP000176939">
    <property type="component" value="Unassembled WGS sequence"/>
</dbReference>
<evidence type="ECO:0000256" key="1">
    <source>
        <dbReference type="SAM" id="SignalP"/>
    </source>
</evidence>
<dbReference type="AlphaFoldDB" id="A0A1F7WZD6"/>
<evidence type="ECO:0000313" key="2">
    <source>
        <dbReference type="EMBL" id="OGM08107.1"/>
    </source>
</evidence>
<feature type="signal peptide" evidence="1">
    <location>
        <begin position="1"/>
        <end position="19"/>
    </location>
</feature>
<gene>
    <name evidence="2" type="ORF">A2Z67_03710</name>
</gene>
<keyword evidence="1" id="KW-0732">Signal</keyword>
<feature type="chain" id="PRO_5009533651" description="Lipoprotein" evidence="1">
    <location>
        <begin position="20"/>
        <end position="169"/>
    </location>
</feature>
<evidence type="ECO:0008006" key="4">
    <source>
        <dbReference type="Google" id="ProtNLM"/>
    </source>
</evidence>
<proteinExistence type="predicted"/>
<organism evidence="2 3">
    <name type="scientific">Candidatus Woesebacteria bacterium RBG_13_36_22</name>
    <dbReference type="NCBI Taxonomy" id="1802478"/>
    <lineage>
        <taxon>Bacteria</taxon>
        <taxon>Candidatus Woeseibacteriota</taxon>
    </lineage>
</organism>
<sequence length="169" mass="19206">MKKLLFLLPVFCLFLAGCAATNKLTYEPIKIAPPPKSQPYVLPSDPFKGTAPPEAIFLKQQPDGTFQKVSPEQADVIGYVEKEHNKIVLRLSYYKELVPQLEKLVNIHIEIENRQIDLIINQDLLKELYRQLYIEVHNQGITDKQWGTLEKGGLWLIILGQLGVILGTI</sequence>
<dbReference type="PROSITE" id="PS51257">
    <property type="entry name" value="PROKAR_LIPOPROTEIN"/>
    <property type="match status" value="1"/>
</dbReference>
<reference evidence="2 3" key="1">
    <citation type="journal article" date="2016" name="Nat. Commun.">
        <title>Thousands of microbial genomes shed light on interconnected biogeochemical processes in an aquifer system.</title>
        <authorList>
            <person name="Anantharaman K."/>
            <person name="Brown C.T."/>
            <person name="Hug L.A."/>
            <person name="Sharon I."/>
            <person name="Castelle C.J."/>
            <person name="Probst A.J."/>
            <person name="Thomas B.C."/>
            <person name="Singh A."/>
            <person name="Wilkins M.J."/>
            <person name="Karaoz U."/>
            <person name="Brodie E.L."/>
            <person name="Williams K.H."/>
            <person name="Hubbard S.S."/>
            <person name="Banfield J.F."/>
        </authorList>
    </citation>
    <scope>NUCLEOTIDE SEQUENCE [LARGE SCALE GENOMIC DNA]</scope>
</reference>
<comment type="caution">
    <text evidence="2">The sequence shown here is derived from an EMBL/GenBank/DDBJ whole genome shotgun (WGS) entry which is preliminary data.</text>
</comment>